<evidence type="ECO:0000259" key="3">
    <source>
        <dbReference type="Pfam" id="PF13407"/>
    </source>
</evidence>
<dbReference type="GO" id="GO:0030288">
    <property type="term" value="C:outer membrane-bounded periplasmic space"/>
    <property type="evidence" value="ECO:0007669"/>
    <property type="project" value="TreeGrafter"/>
</dbReference>
<dbReference type="OrthoDB" id="9781890at2"/>
<evidence type="ECO:0000313" key="5">
    <source>
        <dbReference type="Proteomes" id="UP000199515"/>
    </source>
</evidence>
<dbReference type="Gene3D" id="3.40.50.2300">
    <property type="match status" value="2"/>
</dbReference>
<evidence type="ECO:0000313" key="4">
    <source>
        <dbReference type="EMBL" id="SDY86818.1"/>
    </source>
</evidence>
<evidence type="ECO:0000256" key="1">
    <source>
        <dbReference type="ARBA" id="ARBA00004196"/>
    </source>
</evidence>
<dbReference type="PANTHER" id="PTHR30036">
    <property type="entry name" value="D-XYLOSE-BINDING PERIPLASMIC PROTEIN"/>
    <property type="match status" value="1"/>
</dbReference>
<evidence type="ECO:0000256" key="2">
    <source>
        <dbReference type="SAM" id="SignalP"/>
    </source>
</evidence>
<proteinExistence type="predicted"/>
<dbReference type="RefSeq" id="WP_091295112.1">
    <property type="nucleotide sequence ID" value="NZ_FNON01000007.1"/>
</dbReference>
<dbReference type="PANTHER" id="PTHR30036:SF8">
    <property type="entry name" value="ABC-TYPE SUGAR TRANSPORT SYSTEM PERIPLASMIC COMPONENT-LIKE PROTEIN"/>
    <property type="match status" value="1"/>
</dbReference>
<organism evidence="4 5">
    <name type="scientific">Amycolatopsis xylanica</name>
    <dbReference type="NCBI Taxonomy" id="589385"/>
    <lineage>
        <taxon>Bacteria</taxon>
        <taxon>Bacillati</taxon>
        <taxon>Actinomycetota</taxon>
        <taxon>Actinomycetes</taxon>
        <taxon>Pseudonocardiales</taxon>
        <taxon>Pseudonocardiaceae</taxon>
        <taxon>Amycolatopsis</taxon>
    </lineage>
</organism>
<comment type="subcellular location">
    <subcellularLocation>
        <location evidence="1">Cell envelope</location>
    </subcellularLocation>
</comment>
<dbReference type="PROSITE" id="PS51257">
    <property type="entry name" value="PROKAR_LIPOPROTEIN"/>
    <property type="match status" value="1"/>
</dbReference>
<dbReference type="GO" id="GO:0030246">
    <property type="term" value="F:carbohydrate binding"/>
    <property type="evidence" value="ECO:0007669"/>
    <property type="project" value="TreeGrafter"/>
</dbReference>
<keyword evidence="5" id="KW-1185">Reference proteome</keyword>
<feature type="domain" description="Periplasmic binding protein" evidence="3">
    <location>
        <begin position="43"/>
        <end position="299"/>
    </location>
</feature>
<accession>A0A1H3ND73</accession>
<dbReference type="SUPFAM" id="SSF53822">
    <property type="entry name" value="Periplasmic binding protein-like I"/>
    <property type="match status" value="1"/>
</dbReference>
<dbReference type="EMBL" id="FNON01000007">
    <property type="protein sequence ID" value="SDY86818.1"/>
    <property type="molecule type" value="Genomic_DNA"/>
</dbReference>
<protein>
    <submittedName>
        <fullName evidence="4">Rhamnose transport system substrate-binding protein</fullName>
    </submittedName>
</protein>
<feature type="signal peptide" evidence="2">
    <location>
        <begin position="1"/>
        <end position="23"/>
    </location>
</feature>
<dbReference type="InterPro" id="IPR050555">
    <property type="entry name" value="Bact_Solute-Bind_Prot2"/>
</dbReference>
<dbReference type="Proteomes" id="UP000199515">
    <property type="component" value="Unassembled WGS sequence"/>
</dbReference>
<gene>
    <name evidence="4" type="ORF">SAMN05421504_107240</name>
</gene>
<sequence length="341" mass="36519">MRRPTKKLVVTVLLTLCGTLGLTGCQDQNAGSLADPNAKQTKIAFIPKVKGIPYFEAMNTGGQEAAKQLGVQWIFTGPVTADASAQVDIMRQLVEQKVDVIVVAPNDPDTLAPAIADARRKGVHVMTSDTDAPRSQRELFVNQADVDGIGAALTEALMSKMGGQGKYAIVSCGPAAQNLNAWIAAQKAYTARKYPKAQIVDIVYASEDEEAATVLAKELMRDHPDLTGLVGECTTSAPGVAKAVREEQKISQVFTVGVGTPQAIKPYLADGSCSMSVLWNVEQLGYLTAWAAKQVADGKPLLETNKVSGELPAVKYNAEQKMLLLGDPLRITTENVDQFKY</sequence>
<dbReference type="Pfam" id="PF13407">
    <property type="entry name" value="Peripla_BP_4"/>
    <property type="match status" value="1"/>
</dbReference>
<dbReference type="CDD" id="cd06302">
    <property type="entry name" value="PBP1_LsrB_Quorum_Sensing-like"/>
    <property type="match status" value="1"/>
</dbReference>
<dbReference type="InterPro" id="IPR025997">
    <property type="entry name" value="SBP_2_dom"/>
</dbReference>
<name>A0A1H3ND73_9PSEU</name>
<reference evidence="4 5" key="1">
    <citation type="submission" date="2016-10" db="EMBL/GenBank/DDBJ databases">
        <authorList>
            <person name="de Groot N.N."/>
        </authorList>
    </citation>
    <scope>NUCLEOTIDE SEQUENCE [LARGE SCALE GENOMIC DNA]</scope>
    <source>
        <strain evidence="4 5">CPCC 202699</strain>
    </source>
</reference>
<dbReference type="STRING" id="589385.SAMN05421504_107240"/>
<feature type="chain" id="PRO_5038404479" evidence="2">
    <location>
        <begin position="24"/>
        <end position="341"/>
    </location>
</feature>
<dbReference type="InterPro" id="IPR028082">
    <property type="entry name" value="Peripla_BP_I"/>
</dbReference>
<dbReference type="AlphaFoldDB" id="A0A1H3ND73"/>
<keyword evidence="2" id="KW-0732">Signal</keyword>